<dbReference type="AlphaFoldDB" id="A0AAE3YI26"/>
<dbReference type="GO" id="GO:0031119">
    <property type="term" value="P:tRNA pseudouridine synthesis"/>
    <property type="evidence" value="ECO:0007669"/>
    <property type="project" value="UniProtKB-UniRule"/>
</dbReference>
<dbReference type="PANTHER" id="PTHR11142:SF0">
    <property type="entry name" value="TRNA PSEUDOURIDINE SYNTHASE-LIKE 1"/>
    <property type="match status" value="1"/>
</dbReference>
<dbReference type="InterPro" id="IPR020103">
    <property type="entry name" value="PsdUridine_synth_cat_dom_sf"/>
</dbReference>
<accession>A0AAE3YI26</accession>
<organism evidence="9 10">
    <name type="scientific">Falsarthrobacter nasiphocae</name>
    <dbReference type="NCBI Taxonomy" id="189863"/>
    <lineage>
        <taxon>Bacteria</taxon>
        <taxon>Bacillati</taxon>
        <taxon>Actinomycetota</taxon>
        <taxon>Actinomycetes</taxon>
        <taxon>Micrococcales</taxon>
        <taxon>Micrococcaceae</taxon>
        <taxon>Falsarthrobacter</taxon>
    </lineage>
</organism>
<evidence type="ECO:0000256" key="4">
    <source>
        <dbReference type="HAMAP-Rule" id="MF_00171"/>
    </source>
</evidence>
<feature type="domain" description="Pseudouridine synthase I TruA alpha/beta" evidence="8">
    <location>
        <begin position="162"/>
        <end position="264"/>
    </location>
</feature>
<dbReference type="GO" id="GO:0003723">
    <property type="term" value="F:RNA binding"/>
    <property type="evidence" value="ECO:0007669"/>
    <property type="project" value="InterPro"/>
</dbReference>
<gene>
    <name evidence="4" type="primary">truA</name>
    <name evidence="9" type="ORF">J2S35_001489</name>
</gene>
<dbReference type="EC" id="5.4.99.12" evidence="4"/>
<sequence length="291" mass="31204">MIRIALTLGYDGTEFHGWARQPGLRTVQETLEDALEMIVRAPVRVVVAGRTDAGVHARHQVVHFDLTEEQAGRVIGRSPDGLEAALVRRLDGTLARVLGSLRGSVVVQRAAQAHPAFDARFSALDRTYSYRIADDRSAWDPVSRHTAWWVPERLDIDAMASAARLLAGVHDFASFCKPREGATTIRGVTSAAVGRGADGLVQVRITADAFCHHMIRMIVAALAVVGRGESGPERIAARLAGQWQGPVPAMAPPHGLVLEGISYPPDAELAARNAVTRALRTPDLGGSGGVR</sequence>
<dbReference type="InterPro" id="IPR020094">
    <property type="entry name" value="TruA/RsuA/RluB/E/F_N"/>
</dbReference>
<evidence type="ECO:0000256" key="5">
    <source>
        <dbReference type="PIRSR" id="PIRSR001430-1"/>
    </source>
</evidence>
<comment type="similarity">
    <text evidence="1 4 7">Belongs to the tRNA pseudouridine synthase TruA family.</text>
</comment>
<evidence type="ECO:0000256" key="1">
    <source>
        <dbReference type="ARBA" id="ARBA00009375"/>
    </source>
</evidence>
<evidence type="ECO:0000256" key="2">
    <source>
        <dbReference type="ARBA" id="ARBA00022694"/>
    </source>
</evidence>
<evidence type="ECO:0000256" key="3">
    <source>
        <dbReference type="ARBA" id="ARBA00023235"/>
    </source>
</evidence>
<evidence type="ECO:0000256" key="7">
    <source>
        <dbReference type="RuleBase" id="RU003792"/>
    </source>
</evidence>
<dbReference type="PANTHER" id="PTHR11142">
    <property type="entry name" value="PSEUDOURIDYLATE SYNTHASE"/>
    <property type="match status" value="1"/>
</dbReference>
<dbReference type="RefSeq" id="WP_309851744.1">
    <property type="nucleotide sequence ID" value="NZ_BAAAIU010000020.1"/>
</dbReference>
<evidence type="ECO:0000313" key="10">
    <source>
        <dbReference type="Proteomes" id="UP001247307"/>
    </source>
</evidence>
<protein>
    <recommendedName>
        <fullName evidence="4">tRNA pseudouridine synthase A</fullName>
        <ecNumber evidence="4">5.4.99.12</ecNumber>
    </recommendedName>
    <alternativeName>
        <fullName evidence="4">tRNA pseudouridine(38-40) synthase</fullName>
    </alternativeName>
    <alternativeName>
        <fullName evidence="4">tRNA pseudouridylate synthase I</fullName>
    </alternativeName>
    <alternativeName>
        <fullName evidence="4">tRNA-uridine isomerase I</fullName>
    </alternativeName>
</protein>
<proteinExistence type="inferred from homology"/>
<evidence type="ECO:0000256" key="6">
    <source>
        <dbReference type="PIRSR" id="PIRSR001430-2"/>
    </source>
</evidence>
<dbReference type="Gene3D" id="3.30.70.660">
    <property type="entry name" value="Pseudouridine synthase I, catalytic domain, C-terminal subdomain"/>
    <property type="match status" value="1"/>
</dbReference>
<comment type="function">
    <text evidence="4">Formation of pseudouridine at positions 38, 39 and 40 in the anticodon stem and loop of transfer RNAs.</text>
</comment>
<dbReference type="CDD" id="cd02570">
    <property type="entry name" value="PseudoU_synth_EcTruA"/>
    <property type="match status" value="1"/>
</dbReference>
<comment type="caution">
    <text evidence="9">The sequence shown here is derived from an EMBL/GenBank/DDBJ whole genome shotgun (WGS) entry which is preliminary data.</text>
</comment>
<comment type="caution">
    <text evidence="4">Lacks conserved residue(s) required for the propagation of feature annotation.</text>
</comment>
<comment type="subunit">
    <text evidence="4">Homodimer.</text>
</comment>
<dbReference type="NCBIfam" id="TIGR00071">
    <property type="entry name" value="hisT_truA"/>
    <property type="match status" value="1"/>
</dbReference>
<keyword evidence="2 4" id="KW-0819">tRNA processing</keyword>
<dbReference type="FunFam" id="3.30.70.580:FF:000001">
    <property type="entry name" value="tRNA pseudouridine synthase A"/>
    <property type="match status" value="1"/>
</dbReference>
<dbReference type="Proteomes" id="UP001247307">
    <property type="component" value="Unassembled WGS sequence"/>
</dbReference>
<dbReference type="InterPro" id="IPR020095">
    <property type="entry name" value="PsdUridine_synth_TruA_C"/>
</dbReference>
<feature type="active site" description="Nucleophile" evidence="4 5">
    <location>
        <position position="52"/>
    </location>
</feature>
<reference evidence="9" key="1">
    <citation type="submission" date="2023-07" db="EMBL/GenBank/DDBJ databases">
        <title>Sequencing the genomes of 1000 actinobacteria strains.</title>
        <authorList>
            <person name="Klenk H.-P."/>
        </authorList>
    </citation>
    <scope>NUCLEOTIDE SEQUENCE</scope>
    <source>
        <strain evidence="9">DSM 13988</strain>
    </source>
</reference>
<dbReference type="Gene3D" id="3.30.70.580">
    <property type="entry name" value="Pseudouridine synthase I, catalytic domain, N-terminal subdomain"/>
    <property type="match status" value="1"/>
</dbReference>
<evidence type="ECO:0000259" key="8">
    <source>
        <dbReference type="Pfam" id="PF01416"/>
    </source>
</evidence>
<comment type="catalytic activity">
    <reaction evidence="4 7">
        <text>uridine(38/39/40) in tRNA = pseudouridine(38/39/40) in tRNA</text>
        <dbReference type="Rhea" id="RHEA:22376"/>
        <dbReference type="Rhea" id="RHEA-COMP:10085"/>
        <dbReference type="Rhea" id="RHEA-COMP:10087"/>
        <dbReference type="ChEBI" id="CHEBI:65314"/>
        <dbReference type="ChEBI" id="CHEBI:65315"/>
        <dbReference type="EC" id="5.4.99.12"/>
    </reaction>
</comment>
<keyword evidence="10" id="KW-1185">Reference proteome</keyword>
<feature type="binding site" evidence="4 6">
    <location>
        <position position="128"/>
    </location>
    <ligand>
        <name>substrate</name>
    </ligand>
</feature>
<dbReference type="SUPFAM" id="SSF55120">
    <property type="entry name" value="Pseudouridine synthase"/>
    <property type="match status" value="1"/>
</dbReference>
<dbReference type="PIRSF" id="PIRSF001430">
    <property type="entry name" value="tRNA_psdUrid_synth"/>
    <property type="match status" value="1"/>
</dbReference>
<dbReference type="HAMAP" id="MF_00171">
    <property type="entry name" value="TruA"/>
    <property type="match status" value="1"/>
</dbReference>
<name>A0AAE3YI26_9MICC</name>
<dbReference type="InterPro" id="IPR001406">
    <property type="entry name" value="PsdUridine_synth_TruA"/>
</dbReference>
<evidence type="ECO:0000313" key="9">
    <source>
        <dbReference type="EMBL" id="MDR6892549.1"/>
    </source>
</evidence>
<dbReference type="GO" id="GO:0160147">
    <property type="term" value="F:tRNA pseudouridine(38-40) synthase activity"/>
    <property type="evidence" value="ECO:0007669"/>
    <property type="project" value="UniProtKB-EC"/>
</dbReference>
<dbReference type="InterPro" id="IPR020097">
    <property type="entry name" value="PsdUridine_synth_TruA_a/b_dom"/>
</dbReference>
<dbReference type="Pfam" id="PF01416">
    <property type="entry name" value="PseudoU_synth_1"/>
    <property type="match status" value="1"/>
</dbReference>
<keyword evidence="3 4" id="KW-0413">Isomerase</keyword>
<dbReference type="EMBL" id="JAVDUI010000001">
    <property type="protein sequence ID" value="MDR6892549.1"/>
    <property type="molecule type" value="Genomic_DNA"/>
</dbReference>